<dbReference type="Proteomes" id="UP001500021">
    <property type="component" value="Unassembled WGS sequence"/>
</dbReference>
<evidence type="ECO:0000313" key="2">
    <source>
        <dbReference type="Proteomes" id="UP001500021"/>
    </source>
</evidence>
<reference evidence="2" key="1">
    <citation type="journal article" date="2019" name="Int. J. Syst. Evol. Microbiol.">
        <title>The Global Catalogue of Microorganisms (GCM) 10K type strain sequencing project: providing services to taxonomists for standard genome sequencing and annotation.</title>
        <authorList>
            <consortium name="The Broad Institute Genomics Platform"/>
            <consortium name="The Broad Institute Genome Sequencing Center for Infectious Disease"/>
            <person name="Wu L."/>
            <person name="Ma J."/>
        </authorList>
    </citation>
    <scope>NUCLEOTIDE SEQUENCE [LARGE SCALE GENOMIC DNA]</scope>
    <source>
        <strain evidence="2">JCM 15608</strain>
    </source>
</reference>
<proteinExistence type="predicted"/>
<sequence>MSSHAKEALNVNLQAKLKQSNDDKNHRLALTYVQDNIVKYNKKIYYGGLLKWL</sequence>
<protein>
    <submittedName>
        <fullName evidence="1">Uncharacterized protein</fullName>
    </submittedName>
</protein>
<name>A0ABP3WP16_9GAMM</name>
<dbReference type="EMBL" id="BAAAFA010000011">
    <property type="protein sequence ID" value="GAA0822090.1"/>
    <property type="molecule type" value="Genomic_DNA"/>
</dbReference>
<keyword evidence="2" id="KW-1185">Reference proteome</keyword>
<gene>
    <name evidence="1" type="ORF">GCM10009111_29900</name>
</gene>
<accession>A0ABP3WP16</accession>
<comment type="caution">
    <text evidence="1">The sequence shown here is derived from an EMBL/GenBank/DDBJ whole genome shotgun (WGS) entry which is preliminary data.</text>
</comment>
<evidence type="ECO:0000313" key="1">
    <source>
        <dbReference type="EMBL" id="GAA0822090.1"/>
    </source>
</evidence>
<organism evidence="1 2">
    <name type="scientific">Colwellia asteriadis</name>
    <dbReference type="NCBI Taxonomy" id="517723"/>
    <lineage>
        <taxon>Bacteria</taxon>
        <taxon>Pseudomonadati</taxon>
        <taxon>Pseudomonadota</taxon>
        <taxon>Gammaproteobacteria</taxon>
        <taxon>Alteromonadales</taxon>
        <taxon>Colwelliaceae</taxon>
        <taxon>Colwellia</taxon>
    </lineage>
</organism>